<dbReference type="OrthoDB" id="2157530at2759"/>
<dbReference type="EMBL" id="CM003105">
    <property type="protein sequence ID" value="KUI71837.1"/>
    <property type="molecule type" value="Genomic_DNA"/>
</dbReference>
<dbReference type="InterPro" id="IPR010730">
    <property type="entry name" value="HET"/>
</dbReference>
<dbReference type="AlphaFoldDB" id="A0A194W6G5"/>
<dbReference type="Pfam" id="PF06985">
    <property type="entry name" value="HET"/>
    <property type="match status" value="1"/>
</dbReference>
<proteinExistence type="predicted"/>
<accession>A0A194W6G5</accession>
<dbReference type="PANTHER" id="PTHR24148:SF64">
    <property type="entry name" value="HETEROKARYON INCOMPATIBILITY DOMAIN-CONTAINING PROTEIN"/>
    <property type="match status" value="1"/>
</dbReference>
<dbReference type="InterPro" id="IPR052895">
    <property type="entry name" value="HetReg/Transcr_Mod"/>
</dbReference>
<name>A0A194W6G5_CYTMA</name>
<dbReference type="Proteomes" id="UP000078559">
    <property type="component" value="Chromosome 8"/>
</dbReference>
<protein>
    <submittedName>
        <fullName evidence="2">Heterokaryon incompatibility protein 6, OR allele</fullName>
    </submittedName>
</protein>
<keyword evidence="3" id="KW-1185">Reference proteome</keyword>
<evidence type="ECO:0000313" key="2">
    <source>
        <dbReference type="EMBL" id="KUI71837.1"/>
    </source>
</evidence>
<gene>
    <name evidence="2" type="ORF">VM1G_08094</name>
</gene>
<dbReference type="Pfam" id="PF26639">
    <property type="entry name" value="Het-6_barrel"/>
    <property type="match status" value="1"/>
</dbReference>
<reference evidence="2" key="1">
    <citation type="submission" date="2014-12" db="EMBL/GenBank/DDBJ databases">
        <title>Genome Sequence of Valsa Canker Pathogens Uncovers a Specific Adaption of Colonization on Woody Bark.</title>
        <authorList>
            <person name="Yin Z."/>
            <person name="Liu H."/>
            <person name="Gao X."/>
            <person name="Li Z."/>
            <person name="Song N."/>
            <person name="Ke X."/>
            <person name="Dai Q."/>
            <person name="Wu Y."/>
            <person name="Sun Y."/>
            <person name="Xu J.-R."/>
            <person name="Kang Z.K."/>
            <person name="Wang L."/>
            <person name="Huang L."/>
        </authorList>
    </citation>
    <scope>NUCLEOTIDE SEQUENCE [LARGE SCALE GENOMIC DNA]</scope>
    <source>
        <strain evidence="2">03-8</strain>
    </source>
</reference>
<feature type="domain" description="Heterokaryon incompatibility" evidence="1">
    <location>
        <begin position="217"/>
        <end position="380"/>
    </location>
</feature>
<sequence length="765" mass="87298">METFSVSTKRTERLERMQFCPARPYIELKIPDVARSVDKLTVITVSHDQGFSNEQDTLGGTYQQSYTWFEVLAISPANHERSPARIIQFNVHASDQPKRHANVWDRHGSDVDISTWLSTIRGGDTVHLIPRAEFPAWVNHIYEAEMKAEGQAEPDDISQPFSAVSTASTEGLEPAYYHKLQSVRRQIRILEIEPGQFDDPIVCGLNTLILDDDHIEYSALSYCWGSFDRMEKVLLRVPDSKDHTHTVEYTLDVTSTLHDALKHLRPVSGDPLRLWVDYVCINQRDLDERASQVAIMPYIYSRATQVHIWLGVSSEESTYCFQYVQRIAQRYATTSFDANRAEDEIDRLHEPGKFHNNIGFIDKWRKCDFAWFKRTWVLQEVANAKSAVVHCGRDTLPWPVVLRLSECIMAAKRLTSLFRYSIMPPVFSQLFEMTGEGHTSARRSVGREILDVLVGAHDLDATDQRDKIFALLQFGTDTHDVENLPPEISPDYRKSTVNVFADFTRWWITEHRSLRILSAVHTLQDRGWQQMSSGEPIDLRTLDHPSWSFWYGGTASWAKATLGLKADNPHRASGETTVDLGILHSTPTDRSILRLAGLRICTIDSIQPYPFFSRAYPDELRTIFEKVLDPIGRSRTWIWNREEQEPLQNSGGQDYMQHFGAHAQYVLQSQGCLPCYSPCLFKSNEEAEANKLGLCPHYARTGDIVVILHGGRVPYLLRPKTTGKENGGGLAYHFVGECYLHGYMDGQAIREDQEAKSGKEIFELI</sequence>
<evidence type="ECO:0000313" key="3">
    <source>
        <dbReference type="Proteomes" id="UP000078559"/>
    </source>
</evidence>
<evidence type="ECO:0000259" key="1">
    <source>
        <dbReference type="Pfam" id="PF06985"/>
    </source>
</evidence>
<organism evidence="2 3">
    <name type="scientific">Cytospora mali</name>
    <name type="common">Apple Valsa canker fungus</name>
    <name type="synonym">Valsa mali</name>
    <dbReference type="NCBI Taxonomy" id="578113"/>
    <lineage>
        <taxon>Eukaryota</taxon>
        <taxon>Fungi</taxon>
        <taxon>Dikarya</taxon>
        <taxon>Ascomycota</taxon>
        <taxon>Pezizomycotina</taxon>
        <taxon>Sordariomycetes</taxon>
        <taxon>Sordariomycetidae</taxon>
        <taxon>Diaporthales</taxon>
        <taxon>Cytosporaceae</taxon>
        <taxon>Cytospora</taxon>
    </lineage>
</organism>
<dbReference type="PANTHER" id="PTHR24148">
    <property type="entry name" value="ANKYRIN REPEAT DOMAIN-CONTAINING PROTEIN 39 HOMOLOG-RELATED"/>
    <property type="match status" value="1"/>
</dbReference>